<dbReference type="InterPro" id="IPR032675">
    <property type="entry name" value="LRR_dom_sf"/>
</dbReference>
<evidence type="ECO:0008006" key="3">
    <source>
        <dbReference type="Google" id="ProtNLM"/>
    </source>
</evidence>
<evidence type="ECO:0000313" key="1">
    <source>
        <dbReference type="EMBL" id="CAH1109688.1"/>
    </source>
</evidence>
<keyword evidence="2" id="KW-1185">Reference proteome</keyword>
<dbReference type="PANTHER" id="PTHR13318">
    <property type="entry name" value="PARTNER OF PAIRED, ISOFORM B-RELATED"/>
    <property type="match status" value="1"/>
</dbReference>
<reference evidence="1" key="1">
    <citation type="submission" date="2022-01" db="EMBL/GenBank/DDBJ databases">
        <authorList>
            <person name="King R."/>
        </authorList>
    </citation>
    <scope>NUCLEOTIDE SEQUENCE</scope>
</reference>
<dbReference type="Proteomes" id="UP001153636">
    <property type="component" value="Chromosome 4"/>
</dbReference>
<name>A0A9P0D093_9CUCU</name>
<dbReference type="OrthoDB" id="63112at2759"/>
<sequence>MPRHRDVPSLQSLCLKSIGCLVVHMAPCILSKIKIHKEPQKVISSLQKNLIWLNKLLSSHVPFYLYDKMAVEVLKAVKVLIEETKKTYFPHTCMSAFLTQMNVAVSLTEVVLNSYLRSIDFSQWPKIMRYILYKNLHNLTGLEHLNLGSCSGGWRTSEFDKCLLDSISRMKNLKSLCLCFDSTDIVVQTVGDNCPNMQCLDLTSSGSVTDRCIPFLLKCKNLRELQLHRTSVTTEGLAQIVAGLPKLQDIGRCDDFGNVIKYLHHKFPHEGPFALKKIQTRDISTENLRLLVEMFPKIEYVSIFHDVQISDLTVLISLDNLKDLKLLSCAFYGDYLKQLLEIRGTNLSSLHLEHVEEMDFKVLVDISQCCPKLKNLVCYNCDFSNNSVPAQKLKIQPFLSLERIFWVVDSAISHLEFILNHAYNIHYIHLGSSTGITHSTVVNILSVNPMRKLEELRVLYSSDMNMRTVDLLLASCTSLKVLSELESWQGVSIEELETFKKYIKSNNFDLDIRPTLSFTT</sequence>
<dbReference type="Gene3D" id="3.80.10.10">
    <property type="entry name" value="Ribonuclease Inhibitor"/>
    <property type="match status" value="2"/>
</dbReference>
<gene>
    <name evidence="1" type="ORF">PSYICH_LOCUS10003</name>
</gene>
<organism evidence="1 2">
    <name type="scientific">Psylliodes chrysocephalus</name>
    <dbReference type="NCBI Taxonomy" id="3402493"/>
    <lineage>
        <taxon>Eukaryota</taxon>
        <taxon>Metazoa</taxon>
        <taxon>Ecdysozoa</taxon>
        <taxon>Arthropoda</taxon>
        <taxon>Hexapoda</taxon>
        <taxon>Insecta</taxon>
        <taxon>Pterygota</taxon>
        <taxon>Neoptera</taxon>
        <taxon>Endopterygota</taxon>
        <taxon>Coleoptera</taxon>
        <taxon>Polyphaga</taxon>
        <taxon>Cucujiformia</taxon>
        <taxon>Chrysomeloidea</taxon>
        <taxon>Chrysomelidae</taxon>
        <taxon>Galerucinae</taxon>
        <taxon>Alticini</taxon>
        <taxon>Psylliodes</taxon>
    </lineage>
</organism>
<accession>A0A9P0D093</accession>
<dbReference type="AlphaFoldDB" id="A0A9P0D093"/>
<dbReference type="EMBL" id="OV651816">
    <property type="protein sequence ID" value="CAH1109688.1"/>
    <property type="molecule type" value="Genomic_DNA"/>
</dbReference>
<dbReference type="GO" id="GO:0031146">
    <property type="term" value="P:SCF-dependent proteasomal ubiquitin-dependent protein catabolic process"/>
    <property type="evidence" value="ECO:0007669"/>
    <property type="project" value="TreeGrafter"/>
</dbReference>
<dbReference type="GO" id="GO:0019005">
    <property type="term" value="C:SCF ubiquitin ligase complex"/>
    <property type="evidence" value="ECO:0007669"/>
    <property type="project" value="TreeGrafter"/>
</dbReference>
<evidence type="ECO:0000313" key="2">
    <source>
        <dbReference type="Proteomes" id="UP001153636"/>
    </source>
</evidence>
<protein>
    <recommendedName>
        <fullName evidence="3">F-box/LRR-repeat protein</fullName>
    </recommendedName>
</protein>
<proteinExistence type="predicted"/>
<dbReference type="PANTHER" id="PTHR13318:SF95">
    <property type="entry name" value="F-BOX PROTEIN YLR352W"/>
    <property type="match status" value="1"/>
</dbReference>
<dbReference type="SUPFAM" id="SSF52047">
    <property type="entry name" value="RNI-like"/>
    <property type="match status" value="1"/>
</dbReference>